<dbReference type="InterPro" id="IPR002778">
    <property type="entry name" value="Signal_recog_particle_SRP19"/>
</dbReference>
<sequence length="127" mass="14569">MAADTKQWVSIYLPYIDSARTVAQGRRVSKAIAVENPALPEISEVLQFLKLHHSIENKAYPRDILSRGRIKVQLKLDGNLMNPEISTKKQLLVKLCEFIPRLKSRLNKEEAKETSTSNKKNKKKKKK</sequence>
<dbReference type="AlphaFoldDB" id="A0AAU9K4A0"/>
<reference evidence="6" key="1">
    <citation type="submission" date="2021-09" db="EMBL/GenBank/DDBJ databases">
        <authorList>
            <consortium name="AG Swart"/>
            <person name="Singh M."/>
            <person name="Singh A."/>
            <person name="Seah K."/>
            <person name="Emmerich C."/>
        </authorList>
    </citation>
    <scope>NUCLEOTIDE SEQUENCE</scope>
    <source>
        <strain evidence="6">ATCC30299</strain>
    </source>
</reference>
<comment type="caution">
    <text evidence="6">The sequence shown here is derived from an EMBL/GenBank/DDBJ whole genome shotgun (WGS) entry which is preliminary data.</text>
</comment>
<evidence type="ECO:0000256" key="2">
    <source>
        <dbReference type="ARBA" id="ARBA00022490"/>
    </source>
</evidence>
<dbReference type="Gene3D" id="3.30.56.30">
    <property type="entry name" value="Signal recognition particle, SRP19-like subunit"/>
    <property type="match status" value="1"/>
</dbReference>
<evidence type="ECO:0000313" key="6">
    <source>
        <dbReference type="EMBL" id="CAG9331824.1"/>
    </source>
</evidence>
<comment type="subcellular location">
    <subcellularLocation>
        <location evidence="1">Cytoplasm</location>
    </subcellularLocation>
</comment>
<dbReference type="EMBL" id="CAJZBQ010000053">
    <property type="protein sequence ID" value="CAG9331824.1"/>
    <property type="molecule type" value="Genomic_DNA"/>
</dbReference>
<dbReference type="Pfam" id="PF01922">
    <property type="entry name" value="SRP19"/>
    <property type="match status" value="1"/>
</dbReference>
<name>A0AAU9K4A0_9CILI</name>
<keyword evidence="7" id="KW-1185">Reference proteome</keyword>
<dbReference type="SUPFAM" id="SSF69695">
    <property type="entry name" value="SRP19"/>
    <property type="match status" value="1"/>
</dbReference>
<gene>
    <name evidence="6" type="ORF">BSTOLATCC_MIC53883</name>
</gene>
<keyword evidence="3" id="KW-0733">Signal recognition particle</keyword>
<evidence type="ECO:0000256" key="3">
    <source>
        <dbReference type="ARBA" id="ARBA00023135"/>
    </source>
</evidence>
<proteinExistence type="predicted"/>
<organism evidence="6 7">
    <name type="scientific">Blepharisma stoltei</name>
    <dbReference type="NCBI Taxonomy" id="1481888"/>
    <lineage>
        <taxon>Eukaryota</taxon>
        <taxon>Sar</taxon>
        <taxon>Alveolata</taxon>
        <taxon>Ciliophora</taxon>
        <taxon>Postciliodesmatophora</taxon>
        <taxon>Heterotrichea</taxon>
        <taxon>Heterotrichida</taxon>
        <taxon>Blepharismidae</taxon>
        <taxon>Blepharisma</taxon>
    </lineage>
</organism>
<evidence type="ECO:0000256" key="4">
    <source>
        <dbReference type="ARBA" id="ARBA00023274"/>
    </source>
</evidence>
<evidence type="ECO:0000256" key="1">
    <source>
        <dbReference type="ARBA" id="ARBA00004496"/>
    </source>
</evidence>
<feature type="region of interest" description="Disordered" evidence="5">
    <location>
        <begin position="107"/>
        <end position="127"/>
    </location>
</feature>
<keyword evidence="4" id="KW-0687">Ribonucleoprotein</keyword>
<evidence type="ECO:0000313" key="7">
    <source>
        <dbReference type="Proteomes" id="UP001162131"/>
    </source>
</evidence>
<dbReference type="PANTHER" id="PTHR17453">
    <property type="entry name" value="SIGNAL RECOGNITION PARTICLE 19 KD PROTEIN"/>
    <property type="match status" value="1"/>
</dbReference>
<accession>A0AAU9K4A0</accession>
<dbReference type="InterPro" id="IPR036521">
    <property type="entry name" value="SRP19-like_sf"/>
</dbReference>
<dbReference type="Proteomes" id="UP001162131">
    <property type="component" value="Unassembled WGS sequence"/>
</dbReference>
<dbReference type="GO" id="GO:0005786">
    <property type="term" value="C:signal recognition particle, endoplasmic reticulum targeting"/>
    <property type="evidence" value="ECO:0007669"/>
    <property type="project" value="UniProtKB-KW"/>
</dbReference>
<keyword evidence="2" id="KW-0963">Cytoplasm</keyword>
<dbReference type="GO" id="GO:0008312">
    <property type="term" value="F:7S RNA binding"/>
    <property type="evidence" value="ECO:0007669"/>
    <property type="project" value="InterPro"/>
</dbReference>
<dbReference type="GO" id="GO:0006617">
    <property type="term" value="P:SRP-dependent cotranslational protein targeting to membrane, signal sequence recognition"/>
    <property type="evidence" value="ECO:0007669"/>
    <property type="project" value="TreeGrafter"/>
</dbReference>
<dbReference type="PANTHER" id="PTHR17453:SF0">
    <property type="entry name" value="SIGNAL RECOGNITION PARTICLE 19 KDA PROTEIN"/>
    <property type="match status" value="1"/>
</dbReference>
<evidence type="ECO:0008006" key="8">
    <source>
        <dbReference type="Google" id="ProtNLM"/>
    </source>
</evidence>
<protein>
    <recommendedName>
        <fullName evidence="8">Signal recognition particle 19 kDa protein</fullName>
    </recommendedName>
</protein>
<evidence type="ECO:0000256" key="5">
    <source>
        <dbReference type="SAM" id="MobiDB-lite"/>
    </source>
</evidence>